<reference evidence="4 5" key="1">
    <citation type="journal article" date="2011" name="Proc. Natl. Acad. Sci. U.S.A.">
        <title>Comparative genomics of xylose-fermenting fungi for enhanced biofuel production.</title>
        <authorList>
            <person name="Wohlbach D.J."/>
            <person name="Kuo A."/>
            <person name="Sato T.K."/>
            <person name="Potts K.M."/>
            <person name="Salamov A.A."/>
            <person name="LaButti K.M."/>
            <person name="Sun H."/>
            <person name="Clum A."/>
            <person name="Pangilinan J.L."/>
            <person name="Lindquist E.A."/>
            <person name="Lucas S."/>
            <person name="Lapidus A."/>
            <person name="Jin M."/>
            <person name="Gunawan C."/>
            <person name="Balan V."/>
            <person name="Dale B.E."/>
            <person name="Jeffries T.W."/>
            <person name="Zinkel R."/>
            <person name="Barry K.W."/>
            <person name="Grigoriev I.V."/>
            <person name="Gasch A.P."/>
        </authorList>
    </citation>
    <scope>NUCLEOTIDE SEQUENCE [LARGE SCALE GENOMIC DNA]</scope>
    <source>
        <strain evidence="5">NRRL Y-27907 / 11-Y1</strain>
    </source>
</reference>
<dbReference type="GeneID" id="18873122"/>
<keyword evidence="5" id="KW-1185">Reference proteome</keyword>
<dbReference type="Gene3D" id="1.10.10.60">
    <property type="entry name" value="Homeodomain-like"/>
    <property type="match status" value="1"/>
</dbReference>
<evidence type="ECO:0000256" key="1">
    <source>
        <dbReference type="SAM" id="MobiDB-lite"/>
    </source>
</evidence>
<evidence type="ECO:0000259" key="2">
    <source>
        <dbReference type="PROSITE" id="PS50090"/>
    </source>
</evidence>
<proteinExistence type="predicted"/>
<dbReference type="AlphaFoldDB" id="G3AIQ2"/>
<feature type="domain" description="Myb-like" evidence="2">
    <location>
        <begin position="54"/>
        <end position="104"/>
    </location>
</feature>
<dbReference type="eggNOG" id="ENOG502RXV1">
    <property type="taxonomic scope" value="Eukaryota"/>
</dbReference>
<dbReference type="InterPro" id="IPR017930">
    <property type="entry name" value="Myb_dom"/>
</dbReference>
<accession>G3AIQ2</accession>
<evidence type="ECO:0000259" key="3">
    <source>
        <dbReference type="PROSITE" id="PS51294"/>
    </source>
</evidence>
<dbReference type="Pfam" id="PF13921">
    <property type="entry name" value="Myb_DNA-bind_6"/>
    <property type="match status" value="1"/>
</dbReference>
<protein>
    <submittedName>
        <fullName evidence="4">Uncharacterized protein</fullName>
    </submittedName>
</protein>
<gene>
    <name evidence="4" type="ORF">SPAPADRAFT_59891</name>
</gene>
<evidence type="ECO:0000313" key="5">
    <source>
        <dbReference type="Proteomes" id="UP000000709"/>
    </source>
</evidence>
<dbReference type="InterPro" id="IPR001005">
    <property type="entry name" value="SANT/Myb"/>
</dbReference>
<dbReference type="InterPro" id="IPR009057">
    <property type="entry name" value="Homeodomain-like_sf"/>
</dbReference>
<dbReference type="CDD" id="cd00167">
    <property type="entry name" value="SANT"/>
    <property type="match status" value="1"/>
</dbReference>
<dbReference type="PROSITE" id="PS50090">
    <property type="entry name" value="MYB_LIKE"/>
    <property type="match status" value="1"/>
</dbReference>
<dbReference type="OrthoDB" id="2143914at2759"/>
<feature type="non-terminal residue" evidence="4">
    <location>
        <position position="119"/>
    </location>
</feature>
<dbReference type="KEGG" id="spaa:SPAPADRAFT_59891"/>
<organism evidence="5">
    <name type="scientific">Spathaspora passalidarum (strain NRRL Y-27907 / 11-Y1)</name>
    <dbReference type="NCBI Taxonomy" id="619300"/>
    <lineage>
        <taxon>Eukaryota</taxon>
        <taxon>Fungi</taxon>
        <taxon>Dikarya</taxon>
        <taxon>Ascomycota</taxon>
        <taxon>Saccharomycotina</taxon>
        <taxon>Pichiomycetes</taxon>
        <taxon>Debaryomycetaceae</taxon>
        <taxon>Spathaspora</taxon>
    </lineage>
</organism>
<dbReference type="InParanoid" id="G3AIQ2"/>
<dbReference type="SMART" id="SM00717">
    <property type="entry name" value="SANT"/>
    <property type="match status" value="1"/>
</dbReference>
<feature type="compositionally biased region" description="Low complexity" evidence="1">
    <location>
        <begin position="10"/>
        <end position="25"/>
    </location>
</feature>
<dbReference type="PROSITE" id="PS51294">
    <property type="entry name" value="HTH_MYB"/>
    <property type="match status" value="1"/>
</dbReference>
<dbReference type="Proteomes" id="UP000000709">
    <property type="component" value="Unassembled WGS sequence"/>
</dbReference>
<dbReference type="SUPFAM" id="SSF46689">
    <property type="entry name" value="Homeodomain-like"/>
    <property type="match status" value="1"/>
</dbReference>
<feature type="compositionally biased region" description="Low complexity" evidence="1">
    <location>
        <begin position="36"/>
        <end position="53"/>
    </location>
</feature>
<sequence>MNSENNPHESTSTSTSPTTGSLPLPIAAMEQQDNLTSPKQSTAQAATSASPPKNYSRTPTSWDAEDDILLMHLKDTQKLGWKEIASHFTNRTPNACQFRWRRLKSGNLKNPPKSAAALG</sequence>
<feature type="region of interest" description="Disordered" evidence="1">
    <location>
        <begin position="1"/>
        <end position="62"/>
    </location>
</feature>
<dbReference type="EMBL" id="GL996500">
    <property type="protein sequence ID" value="EGW34468.1"/>
    <property type="molecule type" value="Genomic_DNA"/>
</dbReference>
<name>G3AIQ2_SPAPN</name>
<dbReference type="HOGENOM" id="CLU_2067121_0_0_1"/>
<evidence type="ECO:0000313" key="4">
    <source>
        <dbReference type="EMBL" id="EGW34468.1"/>
    </source>
</evidence>
<feature type="domain" description="HTH myb-type" evidence="3">
    <location>
        <begin position="81"/>
        <end position="108"/>
    </location>
</feature>
<dbReference type="RefSeq" id="XP_007374052.1">
    <property type="nucleotide sequence ID" value="XM_007373990.1"/>
</dbReference>